<dbReference type="AlphaFoldDB" id="A0A4C1ZG65"/>
<accession>A0A4C1ZG65</accession>
<gene>
    <name evidence="1" type="ORF">EVAR_67719_1</name>
</gene>
<reference evidence="1 2" key="1">
    <citation type="journal article" date="2019" name="Commun. Biol.">
        <title>The bagworm genome reveals a unique fibroin gene that provides high tensile strength.</title>
        <authorList>
            <person name="Kono N."/>
            <person name="Nakamura H."/>
            <person name="Ohtoshi R."/>
            <person name="Tomita M."/>
            <person name="Numata K."/>
            <person name="Arakawa K."/>
        </authorList>
    </citation>
    <scope>NUCLEOTIDE SEQUENCE [LARGE SCALE GENOMIC DNA]</scope>
</reference>
<dbReference type="Proteomes" id="UP000299102">
    <property type="component" value="Unassembled WGS sequence"/>
</dbReference>
<name>A0A4C1ZG65_EUMVA</name>
<keyword evidence="2" id="KW-1185">Reference proteome</keyword>
<dbReference type="EMBL" id="BGZK01001748">
    <property type="protein sequence ID" value="GBP85607.1"/>
    <property type="molecule type" value="Genomic_DNA"/>
</dbReference>
<comment type="caution">
    <text evidence="1">The sequence shown here is derived from an EMBL/GenBank/DDBJ whole genome shotgun (WGS) entry which is preliminary data.</text>
</comment>
<organism evidence="1 2">
    <name type="scientific">Eumeta variegata</name>
    <name type="common">Bagworm moth</name>
    <name type="synonym">Eumeta japonica</name>
    <dbReference type="NCBI Taxonomy" id="151549"/>
    <lineage>
        <taxon>Eukaryota</taxon>
        <taxon>Metazoa</taxon>
        <taxon>Ecdysozoa</taxon>
        <taxon>Arthropoda</taxon>
        <taxon>Hexapoda</taxon>
        <taxon>Insecta</taxon>
        <taxon>Pterygota</taxon>
        <taxon>Neoptera</taxon>
        <taxon>Endopterygota</taxon>
        <taxon>Lepidoptera</taxon>
        <taxon>Glossata</taxon>
        <taxon>Ditrysia</taxon>
        <taxon>Tineoidea</taxon>
        <taxon>Psychidae</taxon>
        <taxon>Oiketicinae</taxon>
        <taxon>Eumeta</taxon>
    </lineage>
</organism>
<proteinExistence type="predicted"/>
<evidence type="ECO:0000313" key="1">
    <source>
        <dbReference type="EMBL" id="GBP85607.1"/>
    </source>
</evidence>
<sequence length="185" mass="20418">MQENLVTAHLSACCILSVERAEQLQRLAVENNIRLAPTLLPETAHHVGDVYRLTLRPSALSHADAVGECSYRSVCLWREFESGTFKSEVKAGSELFRIHETTGRQYASVKGRRRSYTPLWKKNKQLAPRRGERVNRSARSVATAPMATIIVELLNPRRTGGAIGVRVPQIGIISGGASRCDAAVR</sequence>
<protein>
    <submittedName>
        <fullName evidence="1">Uncharacterized protein</fullName>
    </submittedName>
</protein>
<evidence type="ECO:0000313" key="2">
    <source>
        <dbReference type="Proteomes" id="UP000299102"/>
    </source>
</evidence>